<accession>A0A411LP53</accession>
<proteinExistence type="predicted"/>
<dbReference type="InterPro" id="IPR002347">
    <property type="entry name" value="SDR_fam"/>
</dbReference>
<organism evidence="2 3">
    <name type="scientific">Sphingomonas paucimobilis</name>
    <name type="common">Pseudomonas paucimobilis</name>
    <dbReference type="NCBI Taxonomy" id="13689"/>
    <lineage>
        <taxon>Bacteria</taxon>
        <taxon>Pseudomonadati</taxon>
        <taxon>Pseudomonadota</taxon>
        <taxon>Alphaproteobacteria</taxon>
        <taxon>Sphingomonadales</taxon>
        <taxon>Sphingomonadaceae</taxon>
        <taxon>Sphingomonas</taxon>
    </lineage>
</organism>
<gene>
    <name evidence="2" type="ORF">HKX06_02170</name>
</gene>
<dbReference type="InterPro" id="IPR036291">
    <property type="entry name" value="NAD(P)-bd_dom_sf"/>
</dbReference>
<dbReference type="Gene3D" id="3.40.50.720">
    <property type="entry name" value="NAD(P)-binding Rossmann-like Domain"/>
    <property type="match status" value="1"/>
</dbReference>
<comment type="caution">
    <text evidence="2">The sequence shown here is derived from an EMBL/GenBank/DDBJ whole genome shotgun (WGS) entry which is preliminary data.</text>
</comment>
<dbReference type="PANTHER" id="PTHR34075">
    <property type="entry name" value="BLR3430 PROTEIN"/>
    <property type="match status" value="1"/>
</dbReference>
<dbReference type="PANTHER" id="PTHR34075:SF5">
    <property type="entry name" value="BLR3430 PROTEIN"/>
    <property type="match status" value="1"/>
</dbReference>
<sequence length="389" mass="41491">MPPREPRDPLARRKERHVPPSARSGALVALSARAALGRFVLQRCTDCSAVTYPPRDICPRCWGPLAWEDQPRGARVVAATTIRVTTDLYFRDHLPWRIGTVALDAGPTAIVHLDTRLKLGDRAVMRLVLDPGGDAALFAMPEGGKLMDDRQGRAFVVPVRGRSVLVTDGDSAVGQAVVRAVQAAGAAAIVAGSASPAQPRPVEEGVRRIGLDLTDTRSVAQCFAGIAGPLDIVVNTARLVRPGAGLVDQKRMLDLGVVGLLRLTEASAPLLASRPAGAFVDLLSTHALAPDAAFAAFSAAEAARHALVQSFRHRMRSEGVRVMTIFAGPIDDQDHQSLPLPRLAPARLGQAVVEALETGREESFVGETAADALARRQDDPALYAREKNR</sequence>
<evidence type="ECO:0000313" key="3">
    <source>
        <dbReference type="Proteomes" id="UP000550136"/>
    </source>
</evidence>
<name>A0A411LP53_SPHPI</name>
<evidence type="ECO:0000313" key="2">
    <source>
        <dbReference type="EMBL" id="NNG56195.1"/>
    </source>
</evidence>
<feature type="domain" description="ChsH2 rubredoxin-like zinc ribbon" evidence="1">
    <location>
        <begin position="33"/>
        <end position="64"/>
    </location>
</feature>
<dbReference type="InterPro" id="IPR052513">
    <property type="entry name" value="Thioester_dehydratase-like"/>
</dbReference>
<dbReference type="PRINTS" id="PR00081">
    <property type="entry name" value="GDHRDH"/>
</dbReference>
<dbReference type="SUPFAM" id="SSF50249">
    <property type="entry name" value="Nucleic acid-binding proteins"/>
    <property type="match status" value="1"/>
</dbReference>
<dbReference type="AlphaFoldDB" id="A0A411LP53"/>
<dbReference type="Proteomes" id="UP000550136">
    <property type="component" value="Unassembled WGS sequence"/>
</dbReference>
<evidence type="ECO:0000259" key="1">
    <source>
        <dbReference type="Pfam" id="PF12172"/>
    </source>
</evidence>
<dbReference type="SUPFAM" id="SSF51735">
    <property type="entry name" value="NAD(P)-binding Rossmann-fold domains"/>
    <property type="match status" value="1"/>
</dbReference>
<reference evidence="2 3" key="1">
    <citation type="submission" date="2020-05" db="EMBL/GenBank/DDBJ databases">
        <title>Draft Genome Sequences of Sphingomonas sp. Isolated from the International Space Station.</title>
        <authorList>
            <person name="Bijlani S."/>
            <person name="Singh N.K."/>
            <person name="Mason C.E."/>
            <person name="Wang C.C."/>
            <person name="Venkateswaran K."/>
        </authorList>
    </citation>
    <scope>NUCLEOTIDE SEQUENCE [LARGE SCALE GENOMIC DNA]</scope>
    <source>
        <strain evidence="2 3">FKI-L5-BR-P1</strain>
    </source>
</reference>
<dbReference type="OrthoDB" id="7323764at2"/>
<protein>
    <submittedName>
        <fullName evidence="2">SDR family NAD(P)-dependent oxidoreductase</fullName>
    </submittedName>
</protein>
<dbReference type="InterPro" id="IPR022002">
    <property type="entry name" value="ChsH2_Znr"/>
</dbReference>
<dbReference type="Pfam" id="PF00106">
    <property type="entry name" value="adh_short"/>
    <property type="match status" value="1"/>
</dbReference>
<dbReference type="InterPro" id="IPR012340">
    <property type="entry name" value="NA-bd_OB-fold"/>
</dbReference>
<dbReference type="Gene3D" id="6.10.30.10">
    <property type="match status" value="1"/>
</dbReference>
<dbReference type="EMBL" id="JABEOU010000008">
    <property type="protein sequence ID" value="NNG56195.1"/>
    <property type="molecule type" value="Genomic_DNA"/>
</dbReference>
<dbReference type="Pfam" id="PF12172">
    <property type="entry name" value="zf-ChsH2"/>
    <property type="match status" value="1"/>
</dbReference>